<feature type="region of interest" description="Disordered" evidence="10">
    <location>
        <begin position="548"/>
        <end position="572"/>
    </location>
</feature>
<dbReference type="STRING" id="3750.A0A498IXJ6"/>
<evidence type="ECO:0000256" key="10">
    <source>
        <dbReference type="SAM" id="MobiDB-lite"/>
    </source>
</evidence>
<dbReference type="SMART" id="SM00028">
    <property type="entry name" value="TPR"/>
    <property type="match status" value="3"/>
</dbReference>
<dbReference type="Gene3D" id="3.10.50.40">
    <property type="match status" value="3"/>
</dbReference>
<evidence type="ECO:0000256" key="9">
    <source>
        <dbReference type="PROSITE-ProRule" id="PRU00339"/>
    </source>
</evidence>
<evidence type="ECO:0000313" key="13">
    <source>
        <dbReference type="Proteomes" id="UP000290289"/>
    </source>
</evidence>
<evidence type="ECO:0000256" key="5">
    <source>
        <dbReference type="ARBA" id="ARBA00022803"/>
    </source>
</evidence>
<dbReference type="AlphaFoldDB" id="A0A498IXJ6"/>
<dbReference type="Pfam" id="PF00254">
    <property type="entry name" value="FKBP_C"/>
    <property type="match status" value="3"/>
</dbReference>
<reference evidence="12 13" key="1">
    <citation type="submission" date="2018-10" db="EMBL/GenBank/DDBJ databases">
        <title>A high-quality apple genome assembly.</title>
        <authorList>
            <person name="Hu J."/>
        </authorList>
    </citation>
    <scope>NUCLEOTIDE SEQUENCE [LARGE SCALE GENOMIC DNA]</scope>
    <source>
        <strain evidence="13">cv. HFTH1</strain>
        <tissue evidence="12">Young leaf</tissue>
    </source>
</reference>
<dbReference type="InterPro" id="IPR019734">
    <property type="entry name" value="TPR_rpt"/>
</dbReference>
<feature type="domain" description="PPIase FKBP-type" evidence="11">
    <location>
        <begin position="56"/>
        <end position="144"/>
    </location>
</feature>
<evidence type="ECO:0000256" key="3">
    <source>
        <dbReference type="ARBA" id="ARBA00013194"/>
    </source>
</evidence>
<evidence type="ECO:0000256" key="4">
    <source>
        <dbReference type="ARBA" id="ARBA00022737"/>
    </source>
</evidence>
<dbReference type="SUPFAM" id="SSF54534">
    <property type="entry name" value="FKBP-like"/>
    <property type="match status" value="3"/>
</dbReference>
<evidence type="ECO:0000256" key="7">
    <source>
        <dbReference type="ARBA" id="ARBA00023235"/>
    </source>
</evidence>
<dbReference type="FunFam" id="3.10.50.40:FF:000017">
    <property type="entry name" value="Peptidylprolyl isomerase"/>
    <property type="match status" value="1"/>
</dbReference>
<protein>
    <recommendedName>
        <fullName evidence="3 8">peptidylprolyl isomerase</fullName>
        <ecNumber evidence="3 8">5.2.1.8</ecNumber>
    </recommendedName>
</protein>
<dbReference type="SUPFAM" id="SSF48452">
    <property type="entry name" value="TPR-like"/>
    <property type="match status" value="1"/>
</dbReference>
<dbReference type="EMBL" id="RDQH01000336">
    <property type="protein sequence ID" value="RXH87037.1"/>
    <property type="molecule type" value="Genomic_DNA"/>
</dbReference>
<keyword evidence="6" id="KW-0112">Calmodulin-binding</keyword>
<dbReference type="InterPro" id="IPR046357">
    <property type="entry name" value="PPIase_dom_sf"/>
</dbReference>
<dbReference type="PROSITE" id="PS50005">
    <property type="entry name" value="TPR"/>
    <property type="match status" value="1"/>
</dbReference>
<keyword evidence="4" id="KW-0677">Repeat</keyword>
<dbReference type="EC" id="5.2.1.8" evidence="3 8"/>
<dbReference type="GO" id="GO:0005516">
    <property type="term" value="F:calmodulin binding"/>
    <property type="evidence" value="ECO:0007669"/>
    <property type="project" value="UniProtKB-KW"/>
</dbReference>
<dbReference type="FunFam" id="1.25.40.10:FF:000008">
    <property type="entry name" value="Peptidylprolyl isomerase"/>
    <property type="match status" value="1"/>
</dbReference>
<comment type="similarity">
    <text evidence="2">Belongs to the FKBP-type PPIase family.</text>
</comment>
<feature type="region of interest" description="Disordered" evidence="10">
    <location>
        <begin position="1"/>
        <end position="32"/>
    </location>
</feature>
<dbReference type="FunFam" id="3.10.50.40:FF:000022">
    <property type="entry name" value="Peptidylprolyl isomerase"/>
    <property type="match status" value="1"/>
</dbReference>
<comment type="catalytic activity">
    <reaction evidence="1 8">
        <text>[protein]-peptidylproline (omega=180) = [protein]-peptidylproline (omega=0)</text>
        <dbReference type="Rhea" id="RHEA:16237"/>
        <dbReference type="Rhea" id="RHEA-COMP:10747"/>
        <dbReference type="Rhea" id="RHEA-COMP:10748"/>
        <dbReference type="ChEBI" id="CHEBI:83833"/>
        <dbReference type="ChEBI" id="CHEBI:83834"/>
        <dbReference type="EC" id="5.2.1.8"/>
    </reaction>
</comment>
<dbReference type="PANTHER" id="PTHR46512">
    <property type="entry name" value="PEPTIDYLPROLYL ISOMERASE"/>
    <property type="match status" value="1"/>
</dbReference>
<keyword evidence="8" id="KW-0697">Rotamase</keyword>
<organism evidence="12 13">
    <name type="scientific">Malus domestica</name>
    <name type="common">Apple</name>
    <name type="synonym">Pyrus malus</name>
    <dbReference type="NCBI Taxonomy" id="3750"/>
    <lineage>
        <taxon>Eukaryota</taxon>
        <taxon>Viridiplantae</taxon>
        <taxon>Streptophyta</taxon>
        <taxon>Embryophyta</taxon>
        <taxon>Tracheophyta</taxon>
        <taxon>Spermatophyta</taxon>
        <taxon>Magnoliopsida</taxon>
        <taxon>eudicotyledons</taxon>
        <taxon>Gunneridae</taxon>
        <taxon>Pentapetalae</taxon>
        <taxon>rosids</taxon>
        <taxon>fabids</taxon>
        <taxon>Rosales</taxon>
        <taxon>Rosaceae</taxon>
        <taxon>Amygdaloideae</taxon>
        <taxon>Maleae</taxon>
        <taxon>Malus</taxon>
    </lineage>
</organism>
<dbReference type="GO" id="GO:0003755">
    <property type="term" value="F:peptidyl-prolyl cis-trans isomerase activity"/>
    <property type="evidence" value="ECO:0007669"/>
    <property type="project" value="UniProtKB-KW"/>
</dbReference>
<dbReference type="Pfam" id="PF00515">
    <property type="entry name" value="TPR_1"/>
    <property type="match status" value="1"/>
</dbReference>
<evidence type="ECO:0000256" key="8">
    <source>
        <dbReference type="PROSITE-ProRule" id="PRU00277"/>
    </source>
</evidence>
<evidence type="ECO:0000256" key="6">
    <source>
        <dbReference type="ARBA" id="ARBA00022860"/>
    </source>
</evidence>
<evidence type="ECO:0000259" key="11">
    <source>
        <dbReference type="PROSITE" id="PS50059"/>
    </source>
</evidence>
<dbReference type="FunFam" id="3.10.50.40:FF:000012">
    <property type="entry name" value="Peptidylprolyl isomerase"/>
    <property type="match status" value="1"/>
</dbReference>
<dbReference type="InterPro" id="IPR011990">
    <property type="entry name" value="TPR-like_helical_dom_sf"/>
</dbReference>
<dbReference type="GO" id="GO:0070370">
    <property type="term" value="P:cellular heat acclimation"/>
    <property type="evidence" value="ECO:0007669"/>
    <property type="project" value="UniProtKB-ARBA"/>
</dbReference>
<evidence type="ECO:0000313" key="12">
    <source>
        <dbReference type="EMBL" id="RXH87037.1"/>
    </source>
</evidence>
<keyword evidence="7 8" id="KW-0413">Isomerase</keyword>
<dbReference type="Gene3D" id="1.25.40.10">
    <property type="entry name" value="Tetratricopeptide repeat domain"/>
    <property type="match status" value="1"/>
</dbReference>
<dbReference type="PROSITE" id="PS50059">
    <property type="entry name" value="FKBP_PPIASE"/>
    <property type="match status" value="3"/>
</dbReference>
<comment type="caution">
    <text evidence="12">The sequence shown here is derived from an EMBL/GenBank/DDBJ whole genome shotgun (WGS) entry which is preliminary data.</text>
</comment>
<gene>
    <name evidence="12" type="ORF">DVH24_028537</name>
</gene>
<evidence type="ECO:0000256" key="2">
    <source>
        <dbReference type="ARBA" id="ARBA00006577"/>
    </source>
</evidence>
<dbReference type="Proteomes" id="UP000290289">
    <property type="component" value="Chromosome 10"/>
</dbReference>
<feature type="repeat" description="TPR" evidence="9">
    <location>
        <begin position="482"/>
        <end position="515"/>
    </location>
</feature>
<evidence type="ECO:0000256" key="1">
    <source>
        <dbReference type="ARBA" id="ARBA00000971"/>
    </source>
</evidence>
<feature type="domain" description="PPIase FKBP-type" evidence="11">
    <location>
        <begin position="289"/>
        <end position="382"/>
    </location>
</feature>
<feature type="domain" description="PPIase FKBP-type" evidence="11">
    <location>
        <begin position="172"/>
        <end position="261"/>
    </location>
</feature>
<dbReference type="PANTHER" id="PTHR46512:SF11">
    <property type="entry name" value="PEPTIDYLPROLYL ISOMERASE"/>
    <property type="match status" value="1"/>
</dbReference>
<dbReference type="InterPro" id="IPR050754">
    <property type="entry name" value="FKBP4/5/8-like"/>
</dbReference>
<accession>A0A498IXJ6</accession>
<keyword evidence="13" id="KW-1185">Reference proteome</keyword>
<proteinExistence type="inferred from homology"/>
<sequence length="572" mass="63905">MDEDFDMPAAEEMNEDFDLPGEGPALKVGEEKGIGTQGLKKKLLKEGEGWDNPKNGDEVEVHYTGTLLDGTKFDSSRDRGTPFKFTLGQGQVIKGWDEGIRTMKKGEDALFTIPPELAYGESGSPPKIPPSATLQFDVELLSWTSINDISKDGGIIKKILKEGEKWENPKDLDEVIVNFEAQLEDKTLVAKYQAVEFTVKDGYFCPAISKAVKTMKKGEKVLLTVKPQYGFGDKGKPASGSEGAVPPNTTLHITLKLVSWRTVSEVTDDKKVIKKILKEGEGYERPNEGAVVKLKLTGKLQDGKEFLKKGHVEGEDLFEFKTDEEQVIDGLDRAVQTMKKGEVALLTIAPEYAFGSVEFQQELAVVPPNSTVNYEVELVSFEKDKESWDMNTEEKIEAAGKKKEEGNALFKAGKYARASKRYEKAVKYIDYDTSFGEEEKKQAKVLKVACNLNDAACKLKLKDYKQAEKLCTKVLELEGRNVKALYRRAQAYIQLADLDLAELDIKKALEIDPNNRDVKLEYKTLKEKMKEYNKKEAKFYGNMFAKLTKSDSPDSNKEAAKDAEPMSVDSKA</sequence>
<dbReference type="InterPro" id="IPR001179">
    <property type="entry name" value="PPIase_FKBP_dom"/>
</dbReference>
<name>A0A498IXJ6_MALDO</name>
<keyword evidence="5 9" id="KW-0802">TPR repeat</keyword>